<accession>A0A7T2U813</accession>
<name>A0A7U4PAD2_9BURK</name>
<dbReference type="EMBL" id="CP065687">
    <property type="protein sequence ID" value="QPS47356.1"/>
    <property type="molecule type" value="Genomic_DNA"/>
</dbReference>
<reference evidence="1 2" key="1">
    <citation type="submission" date="2020-12" db="EMBL/GenBank/DDBJ databases">
        <title>FDA dAtabase for Regulatory Grade micrObial Sequences (FDA-ARGOS): Supporting development and validation of Infectious Disease Dx tests.</title>
        <authorList>
            <person name="Nelson B."/>
            <person name="Plummer A."/>
            <person name="Tallon L."/>
            <person name="Sadzewicz L."/>
            <person name="Zhao X."/>
            <person name="Boylan J."/>
            <person name="Ott S."/>
            <person name="Bowen H."/>
            <person name="Vavikolanu K."/>
            <person name="Mehta A."/>
            <person name="Aluvathingal J."/>
            <person name="Nadendla S."/>
            <person name="Myers T."/>
            <person name="Yan Y."/>
            <person name="Sichtig H."/>
        </authorList>
    </citation>
    <scope>NUCLEOTIDE SEQUENCE [LARGE SCALE GENOMIC DNA]</scope>
    <source>
        <strain evidence="1 2">FDAARGOS_899</strain>
    </source>
</reference>
<evidence type="ECO:0000313" key="1">
    <source>
        <dbReference type="EMBL" id="QPS47356.1"/>
    </source>
</evidence>
<accession>A0A7U4PAD2</accession>
<dbReference type="AlphaFoldDB" id="A0A7U4PAD2"/>
<sequence length="74" mass="8386">MRRNARGLDARQTGVQRMCARSEGRMRHGSGVVSVEYAKAMPQQRKKICNATLNASSQDELLRMRDSMSTNERT</sequence>
<dbReference type="RefSeq" id="WP_043282763.1">
    <property type="nucleotide sequence ID" value="NZ_CM003627.1"/>
</dbReference>
<protein>
    <submittedName>
        <fullName evidence="1">Uncharacterized protein</fullName>
    </submittedName>
</protein>
<gene>
    <name evidence="1" type="ORF">I6G56_23270</name>
</gene>
<organism evidence="1 2">
    <name type="scientific">Burkholderia humptydooensis</name>
    <dbReference type="NCBI Taxonomy" id="430531"/>
    <lineage>
        <taxon>Bacteria</taxon>
        <taxon>Pseudomonadati</taxon>
        <taxon>Pseudomonadota</taxon>
        <taxon>Betaproteobacteria</taxon>
        <taxon>Burkholderiales</taxon>
        <taxon>Burkholderiaceae</taxon>
        <taxon>Burkholderia</taxon>
        <taxon>pseudomallei group</taxon>
    </lineage>
</organism>
<proteinExistence type="predicted"/>
<dbReference type="Proteomes" id="UP000594943">
    <property type="component" value="Chromosome 2"/>
</dbReference>
<evidence type="ECO:0000313" key="2">
    <source>
        <dbReference type="Proteomes" id="UP000594943"/>
    </source>
</evidence>
<dbReference type="KEGG" id="bhg:I6G56_23270"/>